<proteinExistence type="inferred from homology"/>
<protein>
    <submittedName>
        <fullName evidence="2">Uncharacterized protein</fullName>
    </submittedName>
</protein>
<dbReference type="EMBL" id="CM001881">
    <property type="protein sequence ID" value="EOY24685.1"/>
    <property type="molecule type" value="Genomic_DNA"/>
</dbReference>
<dbReference type="Proteomes" id="UP000026915">
    <property type="component" value="Chromosome 3"/>
</dbReference>
<reference evidence="2 3" key="1">
    <citation type="journal article" date="2013" name="Genome Biol.">
        <title>The genome sequence of the most widely cultivated cacao type and its use to identify candidate genes regulating pod color.</title>
        <authorList>
            <person name="Motamayor J.C."/>
            <person name="Mockaitis K."/>
            <person name="Schmutz J."/>
            <person name="Haiminen N."/>
            <person name="Iii D.L."/>
            <person name="Cornejo O."/>
            <person name="Findley S.D."/>
            <person name="Zheng P."/>
            <person name="Utro F."/>
            <person name="Royaert S."/>
            <person name="Saski C."/>
            <person name="Jenkins J."/>
            <person name="Podicheti R."/>
            <person name="Zhao M."/>
            <person name="Scheffler B.E."/>
            <person name="Stack J.C."/>
            <person name="Feltus F.A."/>
            <person name="Mustiga G.M."/>
            <person name="Amores F."/>
            <person name="Phillips W."/>
            <person name="Marelli J.P."/>
            <person name="May G.D."/>
            <person name="Shapiro H."/>
            <person name="Ma J."/>
            <person name="Bustamante C.D."/>
            <person name="Schnell R.J."/>
            <person name="Main D."/>
            <person name="Gilbert D."/>
            <person name="Parida L."/>
            <person name="Kuhn D.N."/>
        </authorList>
    </citation>
    <scope>NUCLEOTIDE SEQUENCE [LARGE SCALE GENOMIC DNA]</scope>
    <source>
        <strain evidence="3">cv. Matina 1-6</strain>
    </source>
</reference>
<dbReference type="OrthoDB" id="652749at2759"/>
<dbReference type="Gramene" id="EOY24685">
    <property type="protein sequence ID" value="EOY24685"/>
    <property type="gene ID" value="TCM_016225"/>
</dbReference>
<dbReference type="InterPro" id="IPR007612">
    <property type="entry name" value="LOR"/>
</dbReference>
<organism evidence="2 3">
    <name type="scientific">Theobroma cacao</name>
    <name type="common">Cacao</name>
    <name type="synonym">Cocoa</name>
    <dbReference type="NCBI Taxonomy" id="3641"/>
    <lineage>
        <taxon>Eukaryota</taxon>
        <taxon>Viridiplantae</taxon>
        <taxon>Streptophyta</taxon>
        <taxon>Embryophyta</taxon>
        <taxon>Tracheophyta</taxon>
        <taxon>Spermatophyta</taxon>
        <taxon>Magnoliopsida</taxon>
        <taxon>eudicotyledons</taxon>
        <taxon>Gunneridae</taxon>
        <taxon>Pentapetalae</taxon>
        <taxon>rosids</taxon>
        <taxon>malvids</taxon>
        <taxon>Malvales</taxon>
        <taxon>Malvaceae</taxon>
        <taxon>Byttnerioideae</taxon>
        <taxon>Theobroma</taxon>
    </lineage>
</organism>
<dbReference type="STRING" id="3641.A0A061G4D1"/>
<evidence type="ECO:0000313" key="3">
    <source>
        <dbReference type="Proteomes" id="UP000026915"/>
    </source>
</evidence>
<accession>A0A061G4D1</accession>
<evidence type="ECO:0000313" key="2">
    <source>
        <dbReference type="EMBL" id="EOY24685.1"/>
    </source>
</evidence>
<dbReference type="OMA" id="NCYKIQQ"/>
<dbReference type="PANTHER" id="PTHR31087">
    <property type="match status" value="1"/>
</dbReference>
<dbReference type="Gene3D" id="2.40.160.200">
    <property type="entry name" value="LURP1-related"/>
    <property type="match status" value="1"/>
</dbReference>
<dbReference type="eggNOG" id="ENOG502RYHC">
    <property type="taxonomic scope" value="Eukaryota"/>
</dbReference>
<dbReference type="Gramene" id="Tc03v2_t023070.1">
    <property type="protein sequence ID" value="Tc03v2_p023070.1"/>
    <property type="gene ID" value="Tc03v2_g023070"/>
</dbReference>
<comment type="similarity">
    <text evidence="1">Belongs to the LOR family.</text>
</comment>
<sequence length="210" mass="23345">MIKVHPLAAAAAAAAVPSSSSSSSYVTSRRETFTVWMKSLVMQGNGCTVYNENGEIVYRVDNYDKKCSDEVCLMDLQGKVLFTILRKNQWFFKRWVGDRSNDLNLNSEKLQFEVRKNFRNILKGNLSCQVIIICCDNGQASCYTITGMAGKSAFKITQGNGKLAAEAKRKQSSSGVLLGEDVLTLEVEQHVDHSLIMALVTVYGLIHHRL</sequence>
<gene>
    <name evidence="2" type="ORF">TCM_016225</name>
</gene>
<keyword evidence="3" id="KW-1185">Reference proteome</keyword>
<evidence type="ECO:0000256" key="1">
    <source>
        <dbReference type="ARBA" id="ARBA00005437"/>
    </source>
</evidence>
<name>A0A061G4D1_THECC</name>
<dbReference type="KEGG" id="tcc:18606496"/>
<dbReference type="SUPFAM" id="SSF54518">
    <property type="entry name" value="Tubby C-terminal domain-like"/>
    <property type="match status" value="1"/>
</dbReference>
<dbReference type="HOGENOM" id="CLU_063146_2_1_1"/>
<dbReference type="InParanoid" id="A0A061G4D1"/>
<dbReference type="PANTHER" id="PTHR31087:SF153">
    <property type="entry name" value="PROTEIN LURP-ONE-RELATED 11"/>
    <property type="match status" value="1"/>
</dbReference>
<dbReference type="InterPro" id="IPR038595">
    <property type="entry name" value="LOR_sf"/>
</dbReference>
<dbReference type="AlphaFoldDB" id="A0A061G4D1"/>
<dbReference type="SMR" id="A0A061G4D1"/>
<dbReference type="InterPro" id="IPR025659">
    <property type="entry name" value="Tubby-like_C"/>
</dbReference>
<dbReference type="Pfam" id="PF04525">
    <property type="entry name" value="LOR"/>
    <property type="match status" value="1"/>
</dbReference>